<proteinExistence type="predicted"/>
<accession>A0AB39WWI4</accession>
<name>A0AB39WWI4_9PSED</name>
<reference evidence="1" key="1">
    <citation type="submission" date="2024-07" db="EMBL/GenBank/DDBJ databases">
        <authorList>
            <person name="Biller S.J."/>
        </authorList>
    </citation>
    <scope>NUCLEOTIDE SEQUENCE</scope>
    <source>
        <strain evidence="1">WC2401</strain>
    </source>
</reference>
<gene>
    <name evidence="1" type="ORF">AB3G35_17185</name>
</gene>
<evidence type="ECO:0000313" key="1">
    <source>
        <dbReference type="EMBL" id="XDV04804.1"/>
    </source>
</evidence>
<dbReference type="RefSeq" id="WP_369781832.1">
    <property type="nucleotide sequence ID" value="NZ_CP165623.1"/>
</dbReference>
<protein>
    <submittedName>
        <fullName evidence="1">Uncharacterized protein</fullName>
    </submittedName>
</protein>
<organism evidence="1">
    <name type="scientific">Pseudomonas sp. WC2401</name>
    <dbReference type="NCBI Taxonomy" id="3234143"/>
    <lineage>
        <taxon>Bacteria</taxon>
        <taxon>Pseudomonadati</taxon>
        <taxon>Pseudomonadota</taxon>
        <taxon>Gammaproteobacteria</taxon>
        <taxon>Pseudomonadales</taxon>
        <taxon>Pseudomonadaceae</taxon>
        <taxon>Pseudomonas</taxon>
    </lineage>
</organism>
<dbReference type="AlphaFoldDB" id="A0AB39WWI4"/>
<sequence>MPSVVWIERGRAVAVRDQPGFVVVEDDQAAGGGLQLLNQSTVAGARWVDVQGCCGVHDVPRSVVGE</sequence>
<dbReference type="EMBL" id="CP165623">
    <property type="protein sequence ID" value="XDV04804.1"/>
    <property type="molecule type" value="Genomic_DNA"/>
</dbReference>